<organism evidence="1 2">
    <name type="scientific">Octopus vulgaris</name>
    <name type="common">Common octopus</name>
    <dbReference type="NCBI Taxonomy" id="6645"/>
    <lineage>
        <taxon>Eukaryota</taxon>
        <taxon>Metazoa</taxon>
        <taxon>Spiralia</taxon>
        <taxon>Lophotrochozoa</taxon>
        <taxon>Mollusca</taxon>
        <taxon>Cephalopoda</taxon>
        <taxon>Coleoidea</taxon>
        <taxon>Octopodiformes</taxon>
        <taxon>Octopoda</taxon>
        <taxon>Incirrata</taxon>
        <taxon>Octopodidae</taxon>
        <taxon>Octopus</taxon>
    </lineage>
</organism>
<dbReference type="PANTHER" id="PTHR45913:SF19">
    <property type="entry name" value="LOW QUALITY PROTEIN: ZINC FINGER BED DOMAIN-CONTAINING PROTEIN 5-LIKE"/>
    <property type="match status" value="1"/>
</dbReference>
<gene>
    <name evidence="1" type="ORF">OCTVUL_1B024659</name>
</gene>
<dbReference type="EMBL" id="OX597814">
    <property type="protein sequence ID" value="CAI9715080.1"/>
    <property type="molecule type" value="Genomic_DNA"/>
</dbReference>
<accession>A0AA36AFC0</accession>
<keyword evidence="2" id="KW-1185">Reference proteome</keyword>
<evidence type="ECO:0008006" key="3">
    <source>
        <dbReference type="Google" id="ProtNLM"/>
    </source>
</evidence>
<dbReference type="PANTHER" id="PTHR45913">
    <property type="entry name" value="EPM2A-INTERACTING PROTEIN 1"/>
    <property type="match status" value="1"/>
</dbReference>
<reference evidence="1" key="1">
    <citation type="submission" date="2023-08" db="EMBL/GenBank/DDBJ databases">
        <authorList>
            <person name="Alioto T."/>
            <person name="Alioto T."/>
            <person name="Gomez Garrido J."/>
        </authorList>
    </citation>
    <scope>NUCLEOTIDE SEQUENCE</scope>
</reference>
<dbReference type="AlphaFoldDB" id="A0AA36AFC0"/>
<name>A0AA36AFC0_OCTVU</name>
<evidence type="ECO:0000313" key="2">
    <source>
        <dbReference type="Proteomes" id="UP001162480"/>
    </source>
</evidence>
<sequence>MLVKPAMIACANEVLRKDAASTLSTIPLSTNTVTRRQDEMSNFVEEKIVEILQKTNFSIQVDDSTIHNQTILLVYVRFIHGDDIKEEMLFIKSLSQATNGEDIFNEVMQYFNDRNIPLTNLINIASDGAAAMTGKVKGFVSRMKSVAPNIFKNIHCIIHKQHLVAKNIGGHMEEALNTTMHAINFVKSISVNNRFFMQFCEDEDFKTLMLHTESQMTHYNSKKQADTAKKILEKLSEFKSKIFYLSDIFKTVNLLNLEL</sequence>
<evidence type="ECO:0000313" key="1">
    <source>
        <dbReference type="EMBL" id="CAI9715080.1"/>
    </source>
</evidence>
<proteinExistence type="predicted"/>
<dbReference type="Proteomes" id="UP001162480">
    <property type="component" value="Chromosome 1"/>
</dbReference>
<protein>
    <recommendedName>
        <fullName evidence="3">SCAN domain-containing protein 3-like</fullName>
    </recommendedName>
</protein>